<name>A0A397TVI7_9GLOM</name>
<proteinExistence type="predicted"/>
<evidence type="ECO:0000313" key="1">
    <source>
        <dbReference type="EMBL" id="RIB00908.1"/>
    </source>
</evidence>
<sequence>MTLYSLEKQELRALKKITIDFGLLSGKHNGVNIANGFFRILKDYNIVSKFLAITLENATNNNVFVQELAIKIRRRWMLVGIQNVFDFVLGYHLEWELSGEVVSCDTDKSKEPEKQKPIWQVPSKEVDLIFDGATKAGILDRNRKTGRCPWEQGLPTWPPESHQRKRTHIEELGTRERKTIMAPNAR</sequence>
<gene>
    <name evidence="1" type="ORF">C2G38_2232486</name>
</gene>
<dbReference type="AlphaFoldDB" id="A0A397TVI7"/>
<keyword evidence="2" id="KW-1185">Reference proteome</keyword>
<dbReference type="OrthoDB" id="2445211at2759"/>
<reference evidence="1 2" key="1">
    <citation type="submission" date="2018-06" db="EMBL/GenBank/DDBJ databases">
        <title>Comparative genomics reveals the genomic features of Rhizophagus irregularis, R. cerebriforme, R. diaphanum and Gigaspora rosea, and their symbiotic lifestyle signature.</title>
        <authorList>
            <person name="Morin E."/>
            <person name="San Clemente H."/>
            <person name="Chen E.C.H."/>
            <person name="De La Providencia I."/>
            <person name="Hainaut M."/>
            <person name="Kuo A."/>
            <person name="Kohler A."/>
            <person name="Murat C."/>
            <person name="Tang N."/>
            <person name="Roy S."/>
            <person name="Loubradou J."/>
            <person name="Henrissat B."/>
            <person name="Grigoriev I.V."/>
            <person name="Corradi N."/>
            <person name="Roux C."/>
            <person name="Martin F.M."/>
        </authorList>
    </citation>
    <scope>NUCLEOTIDE SEQUENCE [LARGE SCALE GENOMIC DNA]</scope>
    <source>
        <strain evidence="1 2">DAOM 194757</strain>
    </source>
</reference>
<accession>A0A397TVI7</accession>
<protein>
    <submittedName>
        <fullName evidence="1">Uncharacterized protein</fullName>
    </submittedName>
</protein>
<organism evidence="1 2">
    <name type="scientific">Gigaspora rosea</name>
    <dbReference type="NCBI Taxonomy" id="44941"/>
    <lineage>
        <taxon>Eukaryota</taxon>
        <taxon>Fungi</taxon>
        <taxon>Fungi incertae sedis</taxon>
        <taxon>Mucoromycota</taxon>
        <taxon>Glomeromycotina</taxon>
        <taxon>Glomeromycetes</taxon>
        <taxon>Diversisporales</taxon>
        <taxon>Gigasporaceae</taxon>
        <taxon>Gigaspora</taxon>
    </lineage>
</organism>
<evidence type="ECO:0000313" key="2">
    <source>
        <dbReference type="Proteomes" id="UP000266673"/>
    </source>
</evidence>
<comment type="caution">
    <text evidence="1">The sequence shown here is derived from an EMBL/GenBank/DDBJ whole genome shotgun (WGS) entry which is preliminary data.</text>
</comment>
<dbReference type="Proteomes" id="UP000266673">
    <property type="component" value="Unassembled WGS sequence"/>
</dbReference>
<dbReference type="EMBL" id="QKWP01003482">
    <property type="protein sequence ID" value="RIB00908.1"/>
    <property type="molecule type" value="Genomic_DNA"/>
</dbReference>